<dbReference type="InterPro" id="IPR045886">
    <property type="entry name" value="ThiF/MoeB/HesA"/>
</dbReference>
<protein>
    <recommendedName>
        <fullName evidence="1">THIF-type NAD/FAD binding fold domain-containing protein</fullName>
    </recommendedName>
</protein>
<gene>
    <name evidence="2" type="ORF">PSm6_07580</name>
</gene>
<dbReference type="InterPro" id="IPR035985">
    <property type="entry name" value="Ubiquitin-activating_enz"/>
</dbReference>
<dbReference type="PANTHER" id="PTHR43267:SF1">
    <property type="entry name" value="TRNA THREONYLCARBAMOYLADENOSINE DEHYDRATASE"/>
    <property type="match status" value="1"/>
</dbReference>
<dbReference type="EMBL" id="AP023081">
    <property type="protein sequence ID" value="BCD84351.1"/>
    <property type="molecule type" value="Genomic_DNA"/>
</dbReference>
<organism evidence="2 3">
    <name type="scientific">Pseudomonas solani</name>
    <dbReference type="NCBI Taxonomy" id="2731552"/>
    <lineage>
        <taxon>Bacteria</taxon>
        <taxon>Pseudomonadati</taxon>
        <taxon>Pseudomonadota</taxon>
        <taxon>Gammaproteobacteria</taxon>
        <taxon>Pseudomonadales</taxon>
        <taxon>Pseudomonadaceae</taxon>
        <taxon>Pseudomonas</taxon>
    </lineage>
</organism>
<accession>A0ABN6BPW4</accession>
<evidence type="ECO:0000313" key="2">
    <source>
        <dbReference type="EMBL" id="BCD84351.1"/>
    </source>
</evidence>
<dbReference type="InterPro" id="IPR000594">
    <property type="entry name" value="ThiF_NAD_FAD-bd"/>
</dbReference>
<dbReference type="Pfam" id="PF00899">
    <property type="entry name" value="ThiF"/>
    <property type="match status" value="1"/>
</dbReference>
<evidence type="ECO:0000313" key="3">
    <source>
        <dbReference type="Proteomes" id="UP001064896"/>
    </source>
</evidence>
<feature type="domain" description="THIF-type NAD/FAD binding fold" evidence="1">
    <location>
        <begin position="12"/>
        <end position="113"/>
    </location>
</feature>
<dbReference type="Proteomes" id="UP001064896">
    <property type="component" value="Chromosome"/>
</dbReference>
<proteinExistence type="predicted"/>
<sequence length="118" mass="12512">MSTDERFGGIARLYGLEGAARLQAAHVAVVGIGGVGSWAAEALARSGVGEISLFDLDDVCITNTNRQVHAIAGAVGRAKVEVMAERIRAINPACVVHAVADFVTRETMAEYITPSWMR</sequence>
<name>A0ABN6BPW4_9PSED</name>
<keyword evidence="3" id="KW-1185">Reference proteome</keyword>
<dbReference type="Gene3D" id="3.40.50.720">
    <property type="entry name" value="NAD(P)-binding Rossmann-like Domain"/>
    <property type="match status" value="1"/>
</dbReference>
<dbReference type="SUPFAM" id="SSF69572">
    <property type="entry name" value="Activating enzymes of the ubiquitin-like proteins"/>
    <property type="match status" value="1"/>
</dbReference>
<evidence type="ECO:0000259" key="1">
    <source>
        <dbReference type="Pfam" id="PF00899"/>
    </source>
</evidence>
<reference evidence="2" key="1">
    <citation type="submission" date="2020-05" db="EMBL/GenBank/DDBJ databases">
        <title>Complete genome sequence of Pseudomonas sp. Sm006.</title>
        <authorList>
            <person name="Takeuchi K."/>
            <person name="Someya N."/>
        </authorList>
    </citation>
    <scope>NUCLEOTIDE SEQUENCE</scope>
    <source>
        <strain evidence="2">Sm006</strain>
    </source>
</reference>
<dbReference type="PANTHER" id="PTHR43267">
    <property type="entry name" value="TRNA THREONYLCARBAMOYLADENOSINE DEHYDRATASE"/>
    <property type="match status" value="1"/>
</dbReference>